<dbReference type="PANTHER" id="PTHR37313:SF2">
    <property type="entry name" value="UPF0749 PROTEIN YLXX"/>
    <property type="match status" value="1"/>
</dbReference>
<gene>
    <name evidence="3" type="ORF">AMD00_13425</name>
</gene>
<keyword evidence="4" id="KW-1185">Reference proteome</keyword>
<name>A0A0M0LEL8_9BACL</name>
<dbReference type="AlphaFoldDB" id="A0A0M0LEL8"/>
<dbReference type="InterPro" id="IPR010273">
    <property type="entry name" value="DUF881"/>
</dbReference>
<protein>
    <recommendedName>
        <fullName evidence="5">DUF881 domain-containing protein</fullName>
    </recommendedName>
</protein>
<evidence type="ECO:0008006" key="5">
    <source>
        <dbReference type="Google" id="ProtNLM"/>
    </source>
</evidence>
<dbReference type="Pfam" id="PF05949">
    <property type="entry name" value="DUF881"/>
    <property type="match status" value="1"/>
</dbReference>
<comment type="caution">
    <text evidence="3">The sequence shown here is derived from an EMBL/GenBank/DDBJ whole genome shotgun (WGS) entry which is preliminary data.</text>
</comment>
<dbReference type="PATRIC" id="fig|263475.3.peg.3944"/>
<dbReference type="GeneID" id="301137096"/>
<dbReference type="Gene3D" id="3.30.70.1880">
    <property type="entry name" value="Protein of unknown function DUF881"/>
    <property type="match status" value="1"/>
</dbReference>
<proteinExistence type="inferred from homology"/>
<dbReference type="OrthoDB" id="9776196at2"/>
<evidence type="ECO:0000313" key="3">
    <source>
        <dbReference type="EMBL" id="KOO49367.1"/>
    </source>
</evidence>
<dbReference type="RefSeq" id="WP_053417535.1">
    <property type="nucleotide sequence ID" value="NZ_JBCMHV010000007.1"/>
</dbReference>
<dbReference type="Proteomes" id="UP000036867">
    <property type="component" value="Unassembled WGS sequence"/>
</dbReference>
<reference evidence="4" key="1">
    <citation type="submission" date="2015-08" db="EMBL/GenBank/DDBJ databases">
        <title>Fjat-10028 dsm 16317.</title>
        <authorList>
            <person name="Liu B."/>
            <person name="Wang J."/>
            <person name="Zhu Y."/>
            <person name="Liu G."/>
            <person name="Chen Q."/>
            <person name="Chen Z."/>
            <person name="Lan J."/>
            <person name="Che J."/>
            <person name="Ge C."/>
            <person name="Shi H."/>
            <person name="Pan Z."/>
            <person name="Liu X."/>
        </authorList>
    </citation>
    <scope>NUCLEOTIDE SEQUENCE [LARGE SCALE GENOMIC DNA]</scope>
    <source>
        <strain evidence="4">DSM 16317</strain>
    </source>
</reference>
<evidence type="ECO:0000256" key="1">
    <source>
        <dbReference type="ARBA" id="ARBA00009108"/>
    </source>
</evidence>
<keyword evidence="2" id="KW-0175">Coiled coil</keyword>
<accession>A0A0M0LEL8</accession>
<evidence type="ECO:0000313" key="4">
    <source>
        <dbReference type="Proteomes" id="UP000036867"/>
    </source>
</evidence>
<dbReference type="PANTHER" id="PTHR37313">
    <property type="entry name" value="UPF0749 PROTEIN RV1825"/>
    <property type="match status" value="1"/>
</dbReference>
<dbReference type="EMBL" id="LILB01000005">
    <property type="protein sequence ID" value="KOO49367.1"/>
    <property type="molecule type" value="Genomic_DNA"/>
</dbReference>
<comment type="similarity">
    <text evidence="1">Belongs to the UPF0749 family.</text>
</comment>
<dbReference type="STRING" id="263475.AMD00_13425"/>
<feature type="coiled-coil region" evidence="2">
    <location>
        <begin position="55"/>
        <end position="89"/>
    </location>
</feature>
<organism evidence="3 4">
    <name type="scientific">Viridibacillus arvi</name>
    <dbReference type="NCBI Taxonomy" id="263475"/>
    <lineage>
        <taxon>Bacteria</taxon>
        <taxon>Bacillati</taxon>
        <taxon>Bacillota</taxon>
        <taxon>Bacilli</taxon>
        <taxon>Bacillales</taxon>
        <taxon>Caryophanaceae</taxon>
        <taxon>Viridibacillus</taxon>
    </lineage>
</organism>
<sequence length="242" mass="26923">MTKQPANKKRHSFKHQFAFLVVSIALGFLFAYAYNMAKTKDTTMTETNSSDFEKKEQLREGLIAQQERNKELEEEKLLLQQKIKDYEQDFSGSKEGYKDLVKQADDLRLLLGKIPGRGYGVTVTLQDAEYDPKSVNPNDYIVHESHVFKVLNELKISGAQAIAINGHRLKANSYIKCNGPVITIDDDQFPAPFVIEAVGDPKVLSAGLTLAGGVYDQLIDDNIIVTIDGSKQLVMPAVQGNS</sequence>
<evidence type="ECO:0000256" key="2">
    <source>
        <dbReference type="SAM" id="Coils"/>
    </source>
</evidence>